<comment type="caution">
    <text evidence="1">The sequence shown here is derived from an EMBL/GenBank/DDBJ whole genome shotgun (WGS) entry which is preliminary data.</text>
</comment>
<reference evidence="1 2" key="1">
    <citation type="submission" date="2018-02" db="EMBL/GenBank/DDBJ databases">
        <title>Mycoplasma marinum and Mycoplasma todarodis sp. nov., moderately halophilic and psychrotolerant mycoplasmas isolated from cephalopods.</title>
        <authorList>
            <person name="Viver T."/>
        </authorList>
    </citation>
    <scope>NUCLEOTIDE SEQUENCE [LARGE SCALE GENOMIC DNA]</scope>
    <source>
        <strain evidence="1 2">PE</strain>
    </source>
</reference>
<proteinExistence type="predicted"/>
<evidence type="ECO:0000313" key="1">
    <source>
        <dbReference type="EMBL" id="TCG11619.1"/>
    </source>
</evidence>
<name>A0A4R0XV71_9MOLU</name>
<dbReference type="SUPFAM" id="SSF116965">
    <property type="entry name" value="Hypothetical protein MPN330"/>
    <property type="match status" value="1"/>
</dbReference>
<keyword evidence="2" id="KW-1185">Reference proteome</keyword>
<dbReference type="Proteomes" id="UP000294192">
    <property type="component" value="Unassembled WGS sequence"/>
</dbReference>
<evidence type="ECO:0000313" key="2">
    <source>
        <dbReference type="Proteomes" id="UP000294192"/>
    </source>
</evidence>
<dbReference type="OrthoDB" id="400159at2"/>
<dbReference type="EMBL" id="PSZO01000004">
    <property type="protein sequence ID" value="TCG11619.1"/>
    <property type="molecule type" value="Genomic_DNA"/>
</dbReference>
<gene>
    <name evidence="1" type="ORF">C4B24_01470</name>
</gene>
<dbReference type="AlphaFoldDB" id="A0A4R0XV71"/>
<protein>
    <submittedName>
        <fullName evidence="1">Uncharacterized protein</fullName>
    </submittedName>
</protein>
<organism evidence="1 2">
    <name type="scientific">Mycoplasma marinum</name>
    <dbReference type="NCBI Taxonomy" id="1937190"/>
    <lineage>
        <taxon>Bacteria</taxon>
        <taxon>Bacillati</taxon>
        <taxon>Mycoplasmatota</taxon>
        <taxon>Mollicutes</taxon>
        <taxon>Mycoplasmataceae</taxon>
        <taxon>Mycoplasma</taxon>
    </lineage>
</organism>
<dbReference type="RefSeq" id="WP_131598649.1">
    <property type="nucleotide sequence ID" value="NZ_CBDBYK010000002.1"/>
</dbReference>
<accession>A0A4R0XV71</accession>
<sequence>MKQDYYKEIIKEIKELINTNPEEAIKKLEIELNMPYVPEKYEIQFIQLLDDIKYKIKQDANINNELSRQDVLDILFKNDKLRMPMAIAKLKDLNLRAMMDDIQKIISSNEISNVIKTIIYEYCVEQEIDFNLKWNNKLINPKIVGSTIQLLAYQQAYLKIEQAIIKNPSLQKVAHSFLELYALNRFPEFIDEKSGLGEVIISIAYESMGIPEINGVNRQRVKEVKQYLKS</sequence>